<dbReference type="SUPFAM" id="SSF81901">
    <property type="entry name" value="HCP-like"/>
    <property type="match status" value="1"/>
</dbReference>
<protein>
    <submittedName>
        <fullName evidence="1">Sel1 repeat family protein</fullName>
    </submittedName>
</protein>
<dbReference type="PROSITE" id="PS51257">
    <property type="entry name" value="PROKAR_LIPOPROTEIN"/>
    <property type="match status" value="1"/>
</dbReference>
<evidence type="ECO:0000313" key="1">
    <source>
        <dbReference type="EMBL" id="NMR74528.1"/>
    </source>
</evidence>
<dbReference type="Proteomes" id="UP000565155">
    <property type="component" value="Unassembled WGS sequence"/>
</dbReference>
<accession>A0A0P7FZC6</accession>
<dbReference type="AlphaFoldDB" id="A0A0P7FZC6"/>
<name>A0A0P7FZC6_VIBAL</name>
<dbReference type="GeneID" id="75164609"/>
<organism evidence="1 2">
    <name type="scientific">Vibrio alginolyticus</name>
    <dbReference type="NCBI Taxonomy" id="663"/>
    <lineage>
        <taxon>Bacteria</taxon>
        <taxon>Pseudomonadati</taxon>
        <taxon>Pseudomonadota</taxon>
        <taxon>Gammaproteobacteria</taxon>
        <taxon>Vibrionales</taxon>
        <taxon>Vibrionaceae</taxon>
        <taxon>Vibrio</taxon>
    </lineage>
</organism>
<dbReference type="Gene3D" id="1.25.40.10">
    <property type="entry name" value="Tetratricopeptide repeat domain"/>
    <property type="match status" value="1"/>
</dbReference>
<comment type="caution">
    <text evidence="1">The sequence shown here is derived from an EMBL/GenBank/DDBJ whole genome shotgun (WGS) entry which is preliminary data.</text>
</comment>
<dbReference type="RefSeq" id="WP_033906511.1">
    <property type="nucleotide sequence ID" value="NZ_AP023188.1"/>
</dbReference>
<reference evidence="1 2" key="1">
    <citation type="submission" date="2020-04" db="EMBL/GenBank/DDBJ databases">
        <title>Whole-genome sequencing of Vibrio spp. from China reveals different genetic environments of blaCTX-M-14 among diverse lineages.</title>
        <authorList>
            <person name="Zheng Z."/>
            <person name="Ye L."/>
            <person name="Chen S."/>
        </authorList>
    </citation>
    <scope>NUCLEOTIDE SEQUENCE [LARGE SCALE GENOMIC DNA]</scope>
    <source>
        <strain evidence="1 2">Vb1636</strain>
    </source>
</reference>
<dbReference type="STRING" id="663.BAU10_19055"/>
<dbReference type="InterPro" id="IPR011990">
    <property type="entry name" value="TPR-like_helical_dom_sf"/>
</dbReference>
<dbReference type="EMBL" id="JABCMA010000012">
    <property type="protein sequence ID" value="NMR74528.1"/>
    <property type="molecule type" value="Genomic_DNA"/>
</dbReference>
<proteinExistence type="predicted"/>
<gene>
    <name evidence="1" type="ORF">HKB35_12960</name>
</gene>
<dbReference type="OrthoDB" id="5906472at2"/>
<sequence length="179" mass="19692">MRIVNVLLVVLLVTACNDTTSKFEATKTTESLLTKNREAPEQLYSEANKFYEQGDVQGAKSLLIKAIEVDDVHSKELLGIILLKEPKVMDVKRGFSLISEAADDGLASAQFYLGSCLYDDGCGLPENKVLSAYYLTQALNNGEGGAQMLLGFLDEEIGDTAIDQKTYAVELNRYIEQLN</sequence>
<evidence type="ECO:0000313" key="2">
    <source>
        <dbReference type="Proteomes" id="UP000565155"/>
    </source>
</evidence>